<reference evidence="2 3" key="1">
    <citation type="journal article" date="2018" name="Plant J.">
        <title>Genome sequences of Chlorella sorokiniana UTEX 1602 and Micractinium conductrix SAG 241.80: implications to maltose excretion by a green alga.</title>
        <authorList>
            <person name="Arriola M.B."/>
            <person name="Velmurugan N."/>
            <person name="Zhang Y."/>
            <person name="Plunkett M.H."/>
            <person name="Hondzo H."/>
            <person name="Barney B.M."/>
        </authorList>
    </citation>
    <scope>NUCLEOTIDE SEQUENCE [LARGE SCALE GENOMIC DNA]</scope>
    <source>
        <strain evidence="3">UTEX 1602</strain>
    </source>
</reference>
<dbReference type="PANTHER" id="PTHR12894">
    <property type="entry name" value="CNH DOMAIN CONTAINING"/>
    <property type="match status" value="1"/>
</dbReference>
<feature type="region of interest" description="Disordered" evidence="1">
    <location>
        <begin position="165"/>
        <end position="187"/>
    </location>
</feature>
<proteinExistence type="predicted"/>
<dbReference type="EMBL" id="LHPG02000013">
    <property type="protein sequence ID" value="PRW44437.1"/>
    <property type="molecule type" value="Genomic_DNA"/>
</dbReference>
<feature type="compositionally biased region" description="Polar residues" evidence="1">
    <location>
        <begin position="450"/>
        <end position="461"/>
    </location>
</feature>
<evidence type="ECO:0000313" key="3">
    <source>
        <dbReference type="Proteomes" id="UP000239899"/>
    </source>
</evidence>
<evidence type="ECO:0000256" key="1">
    <source>
        <dbReference type="SAM" id="MobiDB-lite"/>
    </source>
</evidence>
<dbReference type="STRING" id="3076.A0A2P6TK38"/>
<protein>
    <submittedName>
        <fullName evidence="2">Transforming growth factor-beta receptor-associated 1 isoform X1</fullName>
    </submittedName>
</protein>
<evidence type="ECO:0000313" key="2">
    <source>
        <dbReference type="EMBL" id="PRW44437.1"/>
    </source>
</evidence>
<sequence>MDAHRRTAFTAALLLDRRQQQGGGGASITAVALSQGGQRLYLGLEDGVLEEHAIHIGPQGARASLAARKHAAKRAIVGIHHLPSLGGTSSTSGGGGGAPAALLVLLTEDGSVLLLDGDSLEGRPLPLRHAVATCMATPPGRPPSLAVALKPSKKALRFVVYELQPSGSSSSSSTPGGGSAAPGSDDGVQWRELFSVPEELAYSPAMLATVPDLGRALLVVGPAGIVVDAAGNPVGSALPLETLGATPRALAASGAFLLVVSEGGIHVFDRESGSEVQRLGFGPTLRPLPGQPLYAATAEDAAAGADGAAAGSGAALWGGGGGVAVAGRRLVWLCLPVSAADQTRELLSQRDYETALDLIEGGLRQGAPWAQIAAAQAALLLLHECRFEEAVGCLERCSTVTFQPAQLFPLFPSYTAPWAQQVPTHQRYWGLHAPLPSLEALISRKLEGYHSQQPANGSSGPVSPAGLPPGSSRSSLFALDSSSAGADSPPTAWPSAGGGKQQQQHHQHPQQGEVQQAEGQNGGLQPPAAGRQLGEAQRAGRPVPDERQRLQRRAWEALAQYLFRVRMLEGVACLPGIDTLLLLLLADLGDARQVAAFAAIPNQVDVAAVTPRLQAEQWHHALATLHAARGAADTALRIWRQVADGQLAAPADPAVQAAERREALESASALLRDPEACPEGTLVSYIPWLLGASQPAALAVLTARSLTPAAVLPLLPAESDVRWQYLAHLVAGSAGSEAAGGSGSSSSAASDPALHTELATQLAAAIQRAEPALCSPLPPGSSPLRHNSTRRSSSGGAPRRRPSRTSTAALVSGGSLEPWEGASPVDAMRLRLRAHLEASSLYDAAAVLACLQGSGLHEELVVLHSKLGDHMAALRLLALTLHDVAAAEAYARAHLPPSDYRALLHLLLEPGPGLEPRWDDACYLIAALGDHLDPQEVLQALPPGMPLEAAAAVLAPMMRDRLHRRRQSCLVKNLHRSRLAAAAGTLCDAQDRRVVVDEERACPHCHLRLGGKVFVVLQSGMLPTAAELGDQVHVSIYNS</sequence>
<accession>A0A2P6TK38</accession>
<keyword evidence="3" id="KW-1185">Reference proteome</keyword>
<dbReference type="PANTHER" id="PTHR12894:SF27">
    <property type="entry name" value="TRANSFORMING GROWTH FACTOR-BETA RECEPTOR-ASSOCIATED PROTEIN 1"/>
    <property type="match status" value="1"/>
</dbReference>
<dbReference type="GO" id="GO:0034058">
    <property type="term" value="P:endosomal vesicle fusion"/>
    <property type="evidence" value="ECO:0007669"/>
    <property type="project" value="TreeGrafter"/>
</dbReference>
<dbReference type="InterPro" id="IPR032914">
    <property type="entry name" value="Vam6/VPS39/TRAP1"/>
</dbReference>
<name>A0A2P6TK38_CHLSO</name>
<dbReference type="AlphaFoldDB" id="A0A2P6TK38"/>
<comment type="caution">
    <text evidence="2">The sequence shown here is derived from an EMBL/GenBank/DDBJ whole genome shotgun (WGS) entry which is preliminary data.</text>
</comment>
<feature type="compositionally biased region" description="Low complexity" evidence="1">
    <location>
        <begin position="470"/>
        <end position="488"/>
    </location>
</feature>
<dbReference type="GO" id="GO:0006914">
    <property type="term" value="P:autophagy"/>
    <property type="evidence" value="ECO:0007669"/>
    <property type="project" value="TreeGrafter"/>
</dbReference>
<feature type="region of interest" description="Disordered" evidence="1">
    <location>
        <begin position="450"/>
        <end position="547"/>
    </location>
</feature>
<dbReference type="Proteomes" id="UP000239899">
    <property type="component" value="Unassembled WGS sequence"/>
</dbReference>
<dbReference type="GO" id="GO:0005737">
    <property type="term" value="C:cytoplasm"/>
    <property type="evidence" value="ECO:0007669"/>
    <property type="project" value="TreeGrafter"/>
</dbReference>
<keyword evidence="2" id="KW-0675">Receptor</keyword>
<dbReference type="GO" id="GO:0016020">
    <property type="term" value="C:membrane"/>
    <property type="evidence" value="ECO:0007669"/>
    <property type="project" value="TreeGrafter"/>
</dbReference>
<feature type="region of interest" description="Disordered" evidence="1">
    <location>
        <begin position="775"/>
        <end position="815"/>
    </location>
</feature>
<organism evidence="2 3">
    <name type="scientific">Chlorella sorokiniana</name>
    <name type="common">Freshwater green alga</name>
    <dbReference type="NCBI Taxonomy" id="3076"/>
    <lineage>
        <taxon>Eukaryota</taxon>
        <taxon>Viridiplantae</taxon>
        <taxon>Chlorophyta</taxon>
        <taxon>core chlorophytes</taxon>
        <taxon>Trebouxiophyceae</taxon>
        <taxon>Chlorellales</taxon>
        <taxon>Chlorellaceae</taxon>
        <taxon>Chlorella clade</taxon>
        <taxon>Chlorella</taxon>
    </lineage>
</organism>
<gene>
    <name evidence="2" type="ORF">C2E21_6760</name>
</gene>
<dbReference type="OrthoDB" id="10258882at2759"/>